<evidence type="ECO:0000259" key="1">
    <source>
        <dbReference type="PROSITE" id="PS50943"/>
    </source>
</evidence>
<dbReference type="Proteomes" id="UP001300496">
    <property type="component" value="Unassembled WGS sequence"/>
</dbReference>
<protein>
    <recommendedName>
        <fullName evidence="1">HTH cro/C1-type domain-containing protein</fullName>
    </recommendedName>
</protein>
<dbReference type="PROSITE" id="PS50943">
    <property type="entry name" value="HTH_CROC1"/>
    <property type="match status" value="1"/>
</dbReference>
<dbReference type="CDD" id="cd00093">
    <property type="entry name" value="HTH_XRE"/>
    <property type="match status" value="1"/>
</dbReference>
<evidence type="ECO:0000313" key="2">
    <source>
        <dbReference type="EMBL" id="MCT9003287.1"/>
    </source>
</evidence>
<comment type="caution">
    <text evidence="2">The sequence shown here is derived from an EMBL/GenBank/DDBJ whole genome shotgun (WGS) entry which is preliminary data.</text>
</comment>
<organism evidence="2 3">
    <name type="scientific">Microbacterium memoriense</name>
    <dbReference type="NCBI Taxonomy" id="2978350"/>
    <lineage>
        <taxon>Bacteria</taxon>
        <taxon>Bacillati</taxon>
        <taxon>Actinomycetota</taxon>
        <taxon>Actinomycetes</taxon>
        <taxon>Micrococcales</taxon>
        <taxon>Microbacteriaceae</taxon>
        <taxon>Microbacterium</taxon>
    </lineage>
</organism>
<keyword evidence="3" id="KW-1185">Reference proteome</keyword>
<dbReference type="InterPro" id="IPR001387">
    <property type="entry name" value="Cro/C1-type_HTH"/>
</dbReference>
<sequence length="208" mass="22878">MNVNEASEALGVSPRRVRAMISQGTIPAQMVKGRWQLQDYNPRTQRSRRPLSPSSRTALVDTLRTRSLGTLTAQTRARTADRLRALRDTSDPASLIASWWPEGDEGGDPFTRSLVRNARAGNNAYLTKLVKPRANEYLRSRERLADILKTERAVRGLSVLELADASGVQSKIISHLEKGLRVSSPAAALRTLAVVGVQPTALPDLEMK</sequence>
<name>A0ABT2PF74_9MICO</name>
<dbReference type="InterPro" id="IPR041657">
    <property type="entry name" value="HTH_17"/>
</dbReference>
<accession>A0ABT2PF74</accession>
<dbReference type="RefSeq" id="WP_261607818.1">
    <property type="nucleotide sequence ID" value="NZ_JAODOR010000022.1"/>
</dbReference>
<reference evidence="2 3" key="1">
    <citation type="journal article" date="2024" name="Int. J. Syst. Evol. Microbiol.">
        <title>Microbacterium memoriense sp. nov., a member of the Actinomycetota from marine beach sediment of the north coast of Portugal.</title>
        <authorList>
            <person name="Santos J.D.N.D."/>
            <person name="Klimek D."/>
            <person name="Calusinska M."/>
            <person name="Lobo-da-Cunha A."/>
            <person name="Catita J."/>
            <person name="Goncalves H."/>
            <person name="Gonzalez I."/>
            <person name="Lage O.M."/>
        </authorList>
    </citation>
    <scope>NUCLEOTIDE SEQUENCE [LARGE SCALE GENOMIC DNA]</scope>
    <source>
        <strain evidence="2 3">PMIC_1C1B</strain>
    </source>
</reference>
<evidence type="ECO:0000313" key="3">
    <source>
        <dbReference type="Proteomes" id="UP001300496"/>
    </source>
</evidence>
<dbReference type="Gene3D" id="1.10.260.40">
    <property type="entry name" value="lambda repressor-like DNA-binding domains"/>
    <property type="match status" value="1"/>
</dbReference>
<gene>
    <name evidence="2" type="ORF">N4R40_13070</name>
</gene>
<dbReference type="SUPFAM" id="SSF47413">
    <property type="entry name" value="lambda repressor-like DNA-binding domains"/>
    <property type="match status" value="1"/>
</dbReference>
<feature type="domain" description="HTH cro/C1-type" evidence="1">
    <location>
        <begin position="148"/>
        <end position="202"/>
    </location>
</feature>
<dbReference type="Pfam" id="PF12728">
    <property type="entry name" value="HTH_17"/>
    <property type="match status" value="1"/>
</dbReference>
<proteinExistence type="predicted"/>
<dbReference type="EMBL" id="JAODOR010000022">
    <property type="protein sequence ID" value="MCT9003287.1"/>
    <property type="molecule type" value="Genomic_DNA"/>
</dbReference>
<dbReference type="InterPro" id="IPR010982">
    <property type="entry name" value="Lambda_DNA-bd_dom_sf"/>
</dbReference>